<dbReference type="EnsemblMetazoa" id="tetur35g00380.1">
    <property type="protein sequence ID" value="tetur35g00380.1"/>
    <property type="gene ID" value="tetur35g00380"/>
</dbReference>
<keyword evidence="1" id="KW-1133">Transmembrane helix</keyword>
<dbReference type="EMBL" id="CAEY01001012">
    <property type="status" value="NOT_ANNOTATED_CDS"/>
    <property type="molecule type" value="Genomic_DNA"/>
</dbReference>
<sequence>MSHFGTTSTIITGFGAFCCYLALHYPSKMKEKWCQ</sequence>
<dbReference type="Proteomes" id="UP000015104">
    <property type="component" value="Unassembled WGS sequence"/>
</dbReference>
<reference evidence="2" key="2">
    <citation type="submission" date="2015-06" db="UniProtKB">
        <authorList>
            <consortium name="EnsemblMetazoa"/>
        </authorList>
    </citation>
    <scope>IDENTIFICATION</scope>
</reference>
<organism evidence="2 3">
    <name type="scientific">Tetranychus urticae</name>
    <name type="common">Two-spotted spider mite</name>
    <dbReference type="NCBI Taxonomy" id="32264"/>
    <lineage>
        <taxon>Eukaryota</taxon>
        <taxon>Metazoa</taxon>
        <taxon>Ecdysozoa</taxon>
        <taxon>Arthropoda</taxon>
        <taxon>Chelicerata</taxon>
        <taxon>Arachnida</taxon>
        <taxon>Acari</taxon>
        <taxon>Acariformes</taxon>
        <taxon>Trombidiformes</taxon>
        <taxon>Prostigmata</taxon>
        <taxon>Eleutherengona</taxon>
        <taxon>Raphignathae</taxon>
        <taxon>Tetranychoidea</taxon>
        <taxon>Tetranychidae</taxon>
        <taxon>Tetranychus</taxon>
    </lineage>
</organism>
<dbReference type="HOGENOM" id="CLU_3369085_0_0_1"/>
<evidence type="ECO:0000256" key="1">
    <source>
        <dbReference type="SAM" id="Phobius"/>
    </source>
</evidence>
<evidence type="ECO:0000313" key="2">
    <source>
        <dbReference type="EnsemblMetazoa" id="tetur35g00380.1"/>
    </source>
</evidence>
<proteinExistence type="predicted"/>
<name>T1L364_TETUR</name>
<keyword evidence="1" id="KW-0472">Membrane</keyword>
<feature type="transmembrane region" description="Helical" evidence="1">
    <location>
        <begin position="6"/>
        <end position="23"/>
    </location>
</feature>
<keyword evidence="3" id="KW-1185">Reference proteome</keyword>
<dbReference type="AlphaFoldDB" id="T1L364"/>
<keyword evidence="1" id="KW-0812">Transmembrane</keyword>
<accession>T1L364</accession>
<protein>
    <submittedName>
        <fullName evidence="2">Uncharacterized protein</fullName>
    </submittedName>
</protein>
<evidence type="ECO:0000313" key="3">
    <source>
        <dbReference type="Proteomes" id="UP000015104"/>
    </source>
</evidence>
<reference evidence="3" key="1">
    <citation type="submission" date="2011-08" db="EMBL/GenBank/DDBJ databases">
        <authorList>
            <person name="Rombauts S."/>
        </authorList>
    </citation>
    <scope>NUCLEOTIDE SEQUENCE</scope>
    <source>
        <strain evidence="3">London</strain>
    </source>
</reference>